<keyword evidence="3" id="KW-1185">Reference proteome</keyword>
<feature type="compositionally biased region" description="Low complexity" evidence="1">
    <location>
        <begin position="18"/>
        <end position="27"/>
    </location>
</feature>
<feature type="compositionally biased region" description="Polar residues" evidence="1">
    <location>
        <begin position="28"/>
        <end position="62"/>
    </location>
</feature>
<dbReference type="Proteomes" id="UP000289152">
    <property type="component" value="Unassembled WGS sequence"/>
</dbReference>
<evidence type="ECO:0000256" key="1">
    <source>
        <dbReference type="SAM" id="MobiDB-lite"/>
    </source>
</evidence>
<dbReference type="EMBL" id="SDIL01000030">
    <property type="protein sequence ID" value="RXK39513.1"/>
    <property type="molecule type" value="Genomic_DNA"/>
</dbReference>
<proteinExistence type="predicted"/>
<feature type="compositionally biased region" description="Polar residues" evidence="1">
    <location>
        <begin position="375"/>
        <end position="388"/>
    </location>
</feature>
<feature type="compositionally biased region" description="Acidic residues" evidence="1">
    <location>
        <begin position="167"/>
        <end position="183"/>
    </location>
</feature>
<feature type="region of interest" description="Disordered" evidence="1">
    <location>
        <begin position="426"/>
        <end position="450"/>
    </location>
</feature>
<reference evidence="2 3" key="1">
    <citation type="submission" date="2016-06" db="EMBL/GenBank/DDBJ databases">
        <title>Evolution of pathogenesis and genome organization in the Tremellales.</title>
        <authorList>
            <person name="Cuomo C."/>
            <person name="Litvintseva A."/>
            <person name="Heitman J."/>
            <person name="Chen Y."/>
            <person name="Sun S."/>
            <person name="Springer D."/>
            <person name="Dromer F."/>
            <person name="Young S."/>
            <person name="Zeng Q."/>
            <person name="Chapman S."/>
            <person name="Gujja S."/>
            <person name="Saif S."/>
            <person name="Birren B."/>
        </authorList>
    </citation>
    <scope>NUCLEOTIDE SEQUENCE [LARGE SCALE GENOMIC DNA]</scope>
    <source>
        <strain evidence="2 3">ATCC 28783</strain>
    </source>
</reference>
<feature type="region of interest" description="Disordered" evidence="1">
    <location>
        <begin position="1"/>
        <end position="100"/>
    </location>
</feature>
<dbReference type="VEuPathDB" id="FungiDB:TREMEDRAFT_56937"/>
<feature type="compositionally biased region" description="Basic and acidic residues" evidence="1">
    <location>
        <begin position="150"/>
        <end position="159"/>
    </location>
</feature>
<dbReference type="InParanoid" id="A0A4Q1BNQ9"/>
<accession>A0A4Q1BNQ9</accession>
<feature type="compositionally biased region" description="Pro residues" evidence="1">
    <location>
        <begin position="206"/>
        <end position="222"/>
    </location>
</feature>
<protein>
    <submittedName>
        <fullName evidence="2">Uncharacterized protein</fullName>
    </submittedName>
</protein>
<sequence>MSTMAFARQPLSPPPVSPSALSSAVVSENESTHGLKQPGPTSLLSAMINSPNHRTSQSRPQPSSAGLTTSASSALSSPHSIPDPILRRSSVTSASGHGEPHAHLSLLEALDGVSTKLGLVARGDAADKPRTSRRRCSLKFEVAPVTKGSDLNHHADHPPLDTIVPADDSDSDDGYMDDLDEGSDSSAESSTEFPFARPTHYGPRRSPTPSPPVSGAISPPPPRRGRGHIRVAEDTNVSDERCSRHRSPPPRTSASRERRGSRGRLSDAGPRLGRAGSPMPSKVFTSSDEEEPTKPSHPQRGWLSDDYGMRKHPAHPPVPHISTSARQDPAAHSVPMARSQSLAEQGVRGFLRRASEHIPGFKRSDPAPPPENDKTTGSVPLVAQSTCPPQVDATPATASSHVNSTDLVHQLELTLSLGRPVDLARSRSLGAKVSFKDPAGGRGHEMRSHG</sequence>
<dbReference type="VEuPathDB" id="FungiDB:TREMEDRAFT_71640"/>
<evidence type="ECO:0000313" key="2">
    <source>
        <dbReference type="EMBL" id="RXK39513.1"/>
    </source>
</evidence>
<name>A0A4Q1BNQ9_TREME</name>
<evidence type="ECO:0000313" key="3">
    <source>
        <dbReference type="Proteomes" id="UP000289152"/>
    </source>
</evidence>
<feature type="region of interest" description="Disordered" evidence="1">
    <location>
        <begin position="120"/>
        <end position="401"/>
    </location>
</feature>
<organism evidence="2 3">
    <name type="scientific">Tremella mesenterica</name>
    <name type="common">Jelly fungus</name>
    <dbReference type="NCBI Taxonomy" id="5217"/>
    <lineage>
        <taxon>Eukaryota</taxon>
        <taxon>Fungi</taxon>
        <taxon>Dikarya</taxon>
        <taxon>Basidiomycota</taxon>
        <taxon>Agaricomycotina</taxon>
        <taxon>Tremellomycetes</taxon>
        <taxon>Tremellales</taxon>
        <taxon>Tremellaceae</taxon>
        <taxon>Tremella</taxon>
    </lineage>
</organism>
<dbReference type="OrthoDB" id="2597002at2759"/>
<feature type="compositionally biased region" description="Basic and acidic residues" evidence="1">
    <location>
        <begin position="230"/>
        <end position="242"/>
    </location>
</feature>
<comment type="caution">
    <text evidence="2">The sequence shown here is derived from an EMBL/GenBank/DDBJ whole genome shotgun (WGS) entry which is preliminary data.</text>
</comment>
<dbReference type="AlphaFoldDB" id="A0A4Q1BNQ9"/>
<gene>
    <name evidence="2" type="ORF">M231_03182</name>
</gene>
<feature type="compositionally biased region" description="Low complexity" evidence="1">
    <location>
        <begin position="63"/>
        <end position="77"/>
    </location>
</feature>